<evidence type="ECO:0000313" key="2">
    <source>
        <dbReference type="EMBL" id="MDG4718506.1"/>
    </source>
</evidence>
<keyword evidence="1" id="KW-0732">Signal</keyword>
<protein>
    <submittedName>
        <fullName evidence="2">Outer membrane beta-barrel protein</fullName>
    </submittedName>
</protein>
<reference evidence="2 3" key="1">
    <citation type="submission" date="2023-03" db="EMBL/GenBank/DDBJ databases">
        <title>Strain FZY0004 represents a novel species in the genus Thalassospira isolated from seawater.</title>
        <authorList>
            <person name="Fu Z.-Y."/>
        </authorList>
    </citation>
    <scope>NUCLEOTIDE SEQUENCE [LARGE SCALE GENOMIC DNA]</scope>
    <source>
        <strain evidence="2 3">FZY0004</strain>
    </source>
</reference>
<feature type="signal peptide" evidence="1">
    <location>
        <begin position="1"/>
        <end position="36"/>
    </location>
</feature>
<proteinExistence type="predicted"/>
<keyword evidence="3" id="KW-1185">Reference proteome</keyword>
<dbReference type="RefSeq" id="WP_278006808.1">
    <property type="nucleotide sequence ID" value="NZ_JARSBO010000003.1"/>
</dbReference>
<gene>
    <name evidence="2" type="ORF">P7680_05815</name>
</gene>
<feature type="chain" id="PRO_5047256117" evidence="1">
    <location>
        <begin position="37"/>
        <end position="426"/>
    </location>
</feature>
<sequence length="426" mass="47532">MIRGRGNHWPSCGTAKRALPLMFVVIAATCFPLCNASAQTATGNGSRQEVPEDQTHIRLGRIVLTPALTLRSGFDDNIFQSENNPTSDVVSTIAPRITLEGEWQDFRADISAGMELGFFAQSSDDDYQDADIRITSNIDLDTSTIEGGISWQQSHDPRGGNDVASNAREPVIYQDINTHISGRYVADRLRYESRLSLRRLEFDESTALDGTAIRNDDRNRTETTETLRALIALDLDREAYGEITLNQRQYDRTPDDTGLTRDSAGFALYGGVRFDLTDLVKADLAAGWMTRTYADPAFGNIGDYTLRGDIDWSVTRLTSLNFNAARAVRETTVTGASGILAFDFGMGVSHELRRWLQIGATASYSNEQFQQTTRRDQTGQLGATIEYRMNRFTRLTGAIDHDMRQSNTNGESYRRFQSLISLKLEI</sequence>
<dbReference type="Pfam" id="PF10082">
    <property type="entry name" value="BBP2_2"/>
    <property type="match status" value="1"/>
</dbReference>
<dbReference type="EMBL" id="JARSBO010000003">
    <property type="protein sequence ID" value="MDG4718506.1"/>
    <property type="molecule type" value="Genomic_DNA"/>
</dbReference>
<evidence type="ECO:0000256" key="1">
    <source>
        <dbReference type="SAM" id="SignalP"/>
    </source>
</evidence>
<comment type="caution">
    <text evidence="2">The sequence shown here is derived from an EMBL/GenBank/DDBJ whole genome shotgun (WGS) entry which is preliminary data.</text>
</comment>
<dbReference type="InterPro" id="IPR018759">
    <property type="entry name" value="BBP2_2"/>
</dbReference>
<name>A0ABT6G8Z9_9PROT</name>
<dbReference type="Proteomes" id="UP001529180">
    <property type="component" value="Unassembled WGS sequence"/>
</dbReference>
<organism evidence="2 3">
    <name type="scientific">Thalassospira aquimaris</name>
    <dbReference type="NCBI Taxonomy" id="3037796"/>
    <lineage>
        <taxon>Bacteria</taxon>
        <taxon>Pseudomonadati</taxon>
        <taxon>Pseudomonadota</taxon>
        <taxon>Alphaproteobacteria</taxon>
        <taxon>Rhodospirillales</taxon>
        <taxon>Thalassospiraceae</taxon>
        <taxon>Thalassospira</taxon>
    </lineage>
</organism>
<evidence type="ECO:0000313" key="3">
    <source>
        <dbReference type="Proteomes" id="UP001529180"/>
    </source>
</evidence>
<accession>A0ABT6G8Z9</accession>